<dbReference type="GO" id="GO:0005737">
    <property type="term" value="C:cytoplasm"/>
    <property type="evidence" value="ECO:0007669"/>
    <property type="project" value="TreeGrafter"/>
</dbReference>
<dbReference type="RefSeq" id="WP_005436139.1">
    <property type="nucleotide sequence ID" value="NZ_JH815518.1"/>
</dbReference>
<dbReference type="HAMAP" id="MF_00097">
    <property type="entry name" value="TMP_synthase"/>
    <property type="match status" value="1"/>
</dbReference>
<evidence type="ECO:0000256" key="7">
    <source>
        <dbReference type="ARBA" id="ARBA00047851"/>
    </source>
</evidence>
<evidence type="ECO:0000256" key="2">
    <source>
        <dbReference type="ARBA" id="ARBA00022679"/>
    </source>
</evidence>
<keyword evidence="14" id="KW-1185">Reference proteome</keyword>
<dbReference type="PANTHER" id="PTHR20857">
    <property type="entry name" value="THIAMINE-PHOSPHATE PYROPHOSPHORYLASE"/>
    <property type="match status" value="1"/>
</dbReference>
<feature type="binding site" evidence="9">
    <location>
        <begin position="192"/>
        <end position="193"/>
    </location>
    <ligand>
        <name>2-[(2R,5Z)-2-carboxy-4-methylthiazol-5(2H)-ylidene]ethyl phosphate</name>
        <dbReference type="ChEBI" id="CHEBI:62899"/>
    </ligand>
</feature>
<dbReference type="Pfam" id="PF02581">
    <property type="entry name" value="TMP-TENI"/>
    <property type="match status" value="1"/>
</dbReference>
<sequence>MSDNYRVLRALRLYLVLDPGLCGGSEGLVRTAQAAAAAGVTAVQLRAPNWKKRLYAECGRELLKVLAPYDVPLFINDHADVAVAIGAHGVHVGQSDLSPEDCHRLMTPDMMLGLSVSNVSECLGVDPALVDYIGIGPYRATPTKKDAAAEIGLSGLTDIVSRAPCPSVAIGGIKAADVGSVMQSGVDGVAVVSAICGTPDIPASVKALLDAMPS</sequence>
<dbReference type="PATRIC" id="fig|742823.3.peg.1739"/>
<evidence type="ECO:0000313" key="13">
    <source>
        <dbReference type="EMBL" id="EKB30696.1"/>
    </source>
</evidence>
<dbReference type="InterPro" id="IPR022998">
    <property type="entry name" value="ThiamineP_synth_TenI"/>
</dbReference>
<dbReference type="GO" id="GO:0009228">
    <property type="term" value="P:thiamine biosynthetic process"/>
    <property type="evidence" value="ECO:0007669"/>
    <property type="project" value="UniProtKB-KW"/>
</dbReference>
<evidence type="ECO:0000256" key="9">
    <source>
        <dbReference type="HAMAP-Rule" id="MF_00097"/>
    </source>
</evidence>
<gene>
    <name evidence="9" type="primary">thiE</name>
    <name evidence="13" type="ORF">HMPREF9465_01743</name>
</gene>
<dbReference type="NCBIfam" id="TIGR00693">
    <property type="entry name" value="thiE"/>
    <property type="match status" value="1"/>
</dbReference>
<keyword evidence="4 9" id="KW-0460">Magnesium</keyword>
<dbReference type="InterPro" id="IPR034291">
    <property type="entry name" value="TMP_synthase"/>
</dbReference>
<comment type="catalytic activity">
    <reaction evidence="6 9 10">
        <text>4-methyl-5-(2-phosphooxyethyl)-thiazole + 4-amino-2-methyl-5-(diphosphooxymethyl)pyrimidine + H(+) = thiamine phosphate + diphosphate</text>
        <dbReference type="Rhea" id="RHEA:22328"/>
        <dbReference type="ChEBI" id="CHEBI:15378"/>
        <dbReference type="ChEBI" id="CHEBI:33019"/>
        <dbReference type="ChEBI" id="CHEBI:37575"/>
        <dbReference type="ChEBI" id="CHEBI:57841"/>
        <dbReference type="ChEBI" id="CHEBI:58296"/>
        <dbReference type="EC" id="2.5.1.3"/>
    </reaction>
</comment>
<comment type="catalytic activity">
    <reaction evidence="8 9 10">
        <text>2-[(2R,5Z)-2-carboxy-4-methylthiazol-5(2H)-ylidene]ethyl phosphate + 4-amino-2-methyl-5-(diphosphooxymethyl)pyrimidine + 2 H(+) = thiamine phosphate + CO2 + diphosphate</text>
        <dbReference type="Rhea" id="RHEA:47844"/>
        <dbReference type="ChEBI" id="CHEBI:15378"/>
        <dbReference type="ChEBI" id="CHEBI:16526"/>
        <dbReference type="ChEBI" id="CHEBI:33019"/>
        <dbReference type="ChEBI" id="CHEBI:37575"/>
        <dbReference type="ChEBI" id="CHEBI:57841"/>
        <dbReference type="ChEBI" id="CHEBI:62899"/>
        <dbReference type="EC" id="2.5.1.3"/>
    </reaction>
</comment>
<dbReference type="AlphaFoldDB" id="K1JKJ4"/>
<evidence type="ECO:0000256" key="10">
    <source>
        <dbReference type="RuleBase" id="RU003826"/>
    </source>
</evidence>
<dbReference type="GO" id="GO:0004789">
    <property type="term" value="F:thiamine-phosphate diphosphorylase activity"/>
    <property type="evidence" value="ECO:0007669"/>
    <property type="project" value="UniProtKB-UniRule"/>
</dbReference>
<dbReference type="Gene3D" id="3.20.20.70">
    <property type="entry name" value="Aldolase class I"/>
    <property type="match status" value="1"/>
</dbReference>
<keyword evidence="2 9" id="KW-0808">Transferase</keyword>
<evidence type="ECO:0000256" key="8">
    <source>
        <dbReference type="ARBA" id="ARBA00047883"/>
    </source>
</evidence>
<feature type="binding site" evidence="9">
    <location>
        <begin position="141"/>
        <end position="143"/>
    </location>
    <ligand>
        <name>2-[(2R,5Z)-2-carboxy-4-methylthiazol-5(2H)-ylidene]ethyl phosphate</name>
        <dbReference type="ChEBI" id="CHEBI:62899"/>
    </ligand>
</feature>
<protein>
    <recommendedName>
        <fullName evidence="9">Thiamine-phosphate synthase</fullName>
        <shortName evidence="9">TP synthase</shortName>
        <shortName evidence="9">TPS</shortName>
        <ecNumber evidence="9">2.5.1.3</ecNumber>
    </recommendedName>
    <alternativeName>
        <fullName evidence="9">Thiamine-phosphate pyrophosphorylase</fullName>
        <shortName evidence="9">TMP pyrophosphorylase</shortName>
        <shortName evidence="9">TMP-PPase</shortName>
    </alternativeName>
</protein>
<comment type="function">
    <text evidence="9">Condenses 4-methyl-5-(beta-hydroxyethyl)thiazole monophosphate (THZ-P) and 2-methyl-4-amino-5-hydroxymethyl pyrimidine pyrophosphate (HMP-PP) to form thiamine monophosphate (TMP).</text>
</comment>
<comment type="cofactor">
    <cofactor evidence="9">
        <name>Mg(2+)</name>
        <dbReference type="ChEBI" id="CHEBI:18420"/>
    </cofactor>
    <text evidence="9">Binds 1 Mg(2+) ion per subunit.</text>
</comment>
<dbReference type="eggNOG" id="COG0352">
    <property type="taxonomic scope" value="Bacteria"/>
</dbReference>
<keyword evidence="5 9" id="KW-0784">Thiamine biosynthesis</keyword>
<dbReference type="PANTHER" id="PTHR20857:SF15">
    <property type="entry name" value="THIAMINE-PHOSPHATE SYNTHASE"/>
    <property type="match status" value="1"/>
</dbReference>
<dbReference type="Proteomes" id="UP000005835">
    <property type="component" value="Unassembled WGS sequence"/>
</dbReference>
<feature type="binding site" evidence="9">
    <location>
        <position position="172"/>
    </location>
    <ligand>
        <name>2-[(2R,5Z)-2-carboxy-4-methylthiazol-5(2H)-ylidene]ethyl phosphate</name>
        <dbReference type="ChEBI" id="CHEBI:62899"/>
    </ligand>
</feature>
<comment type="caution">
    <text evidence="13">The sequence shown here is derived from an EMBL/GenBank/DDBJ whole genome shotgun (WGS) entry which is preliminary data.</text>
</comment>
<dbReference type="GO" id="GO:0000287">
    <property type="term" value="F:magnesium ion binding"/>
    <property type="evidence" value="ECO:0007669"/>
    <property type="project" value="UniProtKB-UniRule"/>
</dbReference>
<comment type="similarity">
    <text evidence="9 10">Belongs to the thiamine-phosphate synthase family.</text>
</comment>
<feature type="binding site" evidence="9">
    <location>
        <position position="115"/>
    </location>
    <ligand>
        <name>4-amino-2-methyl-5-(diphosphooxymethyl)pyrimidine</name>
        <dbReference type="ChEBI" id="CHEBI:57841"/>
    </ligand>
</feature>
<evidence type="ECO:0000313" key="14">
    <source>
        <dbReference type="Proteomes" id="UP000005835"/>
    </source>
</evidence>
<proteinExistence type="inferred from homology"/>
<feature type="binding site" evidence="9">
    <location>
        <position position="76"/>
    </location>
    <ligand>
        <name>4-amino-2-methyl-5-(diphosphooxymethyl)pyrimidine</name>
        <dbReference type="ChEBI" id="CHEBI:57841"/>
    </ligand>
</feature>
<name>K1JKJ4_9BURK</name>
<evidence type="ECO:0000256" key="3">
    <source>
        <dbReference type="ARBA" id="ARBA00022723"/>
    </source>
</evidence>
<dbReference type="EC" id="2.5.1.3" evidence="9"/>
<evidence type="ECO:0000256" key="4">
    <source>
        <dbReference type="ARBA" id="ARBA00022842"/>
    </source>
</evidence>
<dbReference type="SUPFAM" id="SSF51391">
    <property type="entry name" value="Thiamin phosphate synthase"/>
    <property type="match status" value="1"/>
</dbReference>
<organism evidence="13 14">
    <name type="scientific">Sutterella wadsworthensis 2_1_59BFAA</name>
    <dbReference type="NCBI Taxonomy" id="742823"/>
    <lineage>
        <taxon>Bacteria</taxon>
        <taxon>Pseudomonadati</taxon>
        <taxon>Pseudomonadota</taxon>
        <taxon>Betaproteobacteria</taxon>
        <taxon>Burkholderiales</taxon>
        <taxon>Sutterellaceae</taxon>
        <taxon>Sutterella</taxon>
    </lineage>
</organism>
<evidence type="ECO:0000256" key="1">
    <source>
        <dbReference type="ARBA" id="ARBA00005165"/>
    </source>
</evidence>
<dbReference type="InterPro" id="IPR036206">
    <property type="entry name" value="ThiamineP_synth_sf"/>
</dbReference>
<evidence type="ECO:0000256" key="5">
    <source>
        <dbReference type="ARBA" id="ARBA00022977"/>
    </source>
</evidence>
<comment type="caution">
    <text evidence="9">Lacks conserved residue(s) required for the propagation of feature annotation.</text>
</comment>
<dbReference type="OrthoDB" id="9810880at2"/>
<reference evidence="13 14" key="1">
    <citation type="submission" date="2012-05" db="EMBL/GenBank/DDBJ databases">
        <title>The Genome Sequence of Sutterella wadsworthensis 2_1_59BFAA.</title>
        <authorList>
            <consortium name="The Broad Institute Genome Sequencing Platform"/>
            <person name="Earl A."/>
            <person name="Ward D."/>
            <person name="Feldgarden M."/>
            <person name="Gevers D."/>
            <person name="Daigneault M."/>
            <person name="Strauss J."/>
            <person name="Allen-Vercoe E."/>
            <person name="Walker B."/>
            <person name="Young S.K."/>
            <person name="Zeng Q."/>
            <person name="Gargeya S."/>
            <person name="Fitzgerald M."/>
            <person name="Haas B."/>
            <person name="Abouelleil A."/>
            <person name="Alvarado L."/>
            <person name="Arachchi H.M."/>
            <person name="Berlin A.M."/>
            <person name="Chapman S.B."/>
            <person name="Goldberg J."/>
            <person name="Griggs A."/>
            <person name="Gujja S."/>
            <person name="Hansen M."/>
            <person name="Howarth C."/>
            <person name="Imamovic A."/>
            <person name="Larimer J."/>
            <person name="McCowen C."/>
            <person name="Montmayeur A."/>
            <person name="Murphy C."/>
            <person name="Neiman D."/>
            <person name="Pearson M."/>
            <person name="Priest M."/>
            <person name="Roberts A."/>
            <person name="Saif S."/>
            <person name="Shea T."/>
            <person name="Sisk P."/>
            <person name="Sykes S."/>
            <person name="Wortman J."/>
            <person name="Nusbaum C."/>
            <person name="Birren B."/>
        </authorList>
    </citation>
    <scope>NUCLEOTIDE SEQUENCE [LARGE SCALE GENOMIC DNA]</scope>
    <source>
        <strain evidence="13 14">2_1_59BFAA</strain>
    </source>
</reference>
<dbReference type="STRING" id="742823.HMPREF9465_01743"/>
<dbReference type="GO" id="GO:0009229">
    <property type="term" value="P:thiamine diphosphate biosynthetic process"/>
    <property type="evidence" value="ECO:0007669"/>
    <property type="project" value="UniProtKB-UniRule"/>
</dbReference>
<feature type="binding site" evidence="9">
    <location>
        <position position="144"/>
    </location>
    <ligand>
        <name>4-amino-2-methyl-5-(diphosphooxymethyl)pyrimidine</name>
        <dbReference type="ChEBI" id="CHEBI:57841"/>
    </ligand>
</feature>
<keyword evidence="3 9" id="KW-0479">Metal-binding</keyword>
<feature type="binding site" evidence="9">
    <location>
        <position position="77"/>
    </location>
    <ligand>
        <name>Mg(2+)</name>
        <dbReference type="ChEBI" id="CHEBI:18420"/>
    </ligand>
</feature>
<feature type="domain" description="Thiamine phosphate synthase/TenI" evidence="12">
    <location>
        <begin position="13"/>
        <end position="195"/>
    </location>
</feature>
<dbReference type="InterPro" id="IPR013785">
    <property type="entry name" value="Aldolase_TIM"/>
</dbReference>
<dbReference type="HOGENOM" id="CLU_018272_3_2_4"/>
<feature type="binding site" evidence="9">
    <location>
        <position position="96"/>
    </location>
    <ligand>
        <name>Mg(2+)</name>
        <dbReference type="ChEBI" id="CHEBI:18420"/>
    </ligand>
</feature>
<comment type="catalytic activity">
    <reaction evidence="7 9 10">
        <text>2-(2-carboxy-4-methylthiazol-5-yl)ethyl phosphate + 4-amino-2-methyl-5-(diphosphooxymethyl)pyrimidine + 2 H(+) = thiamine phosphate + CO2 + diphosphate</text>
        <dbReference type="Rhea" id="RHEA:47848"/>
        <dbReference type="ChEBI" id="CHEBI:15378"/>
        <dbReference type="ChEBI" id="CHEBI:16526"/>
        <dbReference type="ChEBI" id="CHEBI:33019"/>
        <dbReference type="ChEBI" id="CHEBI:37575"/>
        <dbReference type="ChEBI" id="CHEBI:57841"/>
        <dbReference type="ChEBI" id="CHEBI:62890"/>
        <dbReference type="EC" id="2.5.1.3"/>
    </reaction>
</comment>
<evidence type="ECO:0000256" key="6">
    <source>
        <dbReference type="ARBA" id="ARBA00047334"/>
    </source>
</evidence>
<evidence type="ECO:0000259" key="12">
    <source>
        <dbReference type="Pfam" id="PF02581"/>
    </source>
</evidence>
<accession>K1JKJ4</accession>
<dbReference type="EMBL" id="ADMG01000037">
    <property type="protein sequence ID" value="EKB30696.1"/>
    <property type="molecule type" value="Genomic_DNA"/>
</dbReference>
<comment type="pathway">
    <text evidence="1 9 11">Cofactor biosynthesis; thiamine diphosphate biosynthesis; thiamine phosphate from 4-amino-2-methyl-5-diphosphomethylpyrimidine and 4-methyl-5-(2-phosphoethyl)-thiazole: step 1/1.</text>
</comment>
<dbReference type="UniPathway" id="UPA00060">
    <property type="reaction ID" value="UER00141"/>
</dbReference>
<dbReference type="CDD" id="cd00564">
    <property type="entry name" value="TMP_TenI"/>
    <property type="match status" value="1"/>
</dbReference>
<evidence type="ECO:0000256" key="11">
    <source>
        <dbReference type="RuleBase" id="RU004253"/>
    </source>
</evidence>